<reference evidence="2" key="1">
    <citation type="submission" date="2020-03" db="EMBL/GenBank/DDBJ databases">
        <authorList>
            <person name="Weist P."/>
        </authorList>
    </citation>
    <scope>NUCLEOTIDE SEQUENCE</scope>
</reference>
<protein>
    <submittedName>
        <fullName evidence="2">Uncharacterized protein</fullName>
    </submittedName>
</protein>
<keyword evidence="3" id="KW-1185">Reference proteome</keyword>
<dbReference type="Proteomes" id="UP001153269">
    <property type="component" value="Unassembled WGS sequence"/>
</dbReference>
<organism evidence="2 3">
    <name type="scientific">Pleuronectes platessa</name>
    <name type="common">European plaice</name>
    <dbReference type="NCBI Taxonomy" id="8262"/>
    <lineage>
        <taxon>Eukaryota</taxon>
        <taxon>Metazoa</taxon>
        <taxon>Chordata</taxon>
        <taxon>Craniata</taxon>
        <taxon>Vertebrata</taxon>
        <taxon>Euteleostomi</taxon>
        <taxon>Actinopterygii</taxon>
        <taxon>Neopterygii</taxon>
        <taxon>Teleostei</taxon>
        <taxon>Neoteleostei</taxon>
        <taxon>Acanthomorphata</taxon>
        <taxon>Carangaria</taxon>
        <taxon>Pleuronectiformes</taxon>
        <taxon>Pleuronectoidei</taxon>
        <taxon>Pleuronectidae</taxon>
        <taxon>Pleuronectes</taxon>
    </lineage>
</organism>
<gene>
    <name evidence="2" type="ORF">PLEPLA_LOCUS9267</name>
</gene>
<evidence type="ECO:0000256" key="1">
    <source>
        <dbReference type="SAM" id="MobiDB-lite"/>
    </source>
</evidence>
<sequence>MSSQSRSPSHRSRDADGMEVDEDTPAKLAFLALFGLRPVISSPKSPPSSATQEPSHQQRDNFQDLNNAELPGELEVQ</sequence>
<dbReference type="EMBL" id="CADEAL010000522">
    <property type="protein sequence ID" value="CAB1421385.1"/>
    <property type="molecule type" value="Genomic_DNA"/>
</dbReference>
<dbReference type="AlphaFoldDB" id="A0A9N7TYD9"/>
<feature type="non-terminal residue" evidence="2">
    <location>
        <position position="77"/>
    </location>
</feature>
<feature type="region of interest" description="Disordered" evidence="1">
    <location>
        <begin position="1"/>
        <end position="23"/>
    </location>
</feature>
<name>A0A9N7TYD9_PLEPL</name>
<proteinExistence type="predicted"/>
<comment type="caution">
    <text evidence="2">The sequence shown here is derived from an EMBL/GenBank/DDBJ whole genome shotgun (WGS) entry which is preliminary data.</text>
</comment>
<evidence type="ECO:0000313" key="2">
    <source>
        <dbReference type="EMBL" id="CAB1421385.1"/>
    </source>
</evidence>
<evidence type="ECO:0000313" key="3">
    <source>
        <dbReference type="Proteomes" id="UP001153269"/>
    </source>
</evidence>
<feature type="region of interest" description="Disordered" evidence="1">
    <location>
        <begin position="39"/>
        <end position="77"/>
    </location>
</feature>
<accession>A0A9N7TYD9</accession>